<dbReference type="SUPFAM" id="SSF47473">
    <property type="entry name" value="EF-hand"/>
    <property type="match status" value="1"/>
</dbReference>
<evidence type="ECO:0000259" key="2">
    <source>
        <dbReference type="PROSITE" id="PS50222"/>
    </source>
</evidence>
<dbReference type="Proteomes" id="UP000054558">
    <property type="component" value="Unassembled WGS sequence"/>
</dbReference>
<feature type="compositionally biased region" description="Polar residues" evidence="1">
    <location>
        <begin position="1"/>
        <end position="10"/>
    </location>
</feature>
<dbReference type="OMA" id="WYEDYAQ"/>
<evidence type="ECO:0000313" key="3">
    <source>
        <dbReference type="EMBL" id="GAQ82965.1"/>
    </source>
</evidence>
<dbReference type="InterPro" id="IPR002048">
    <property type="entry name" value="EF_hand_dom"/>
</dbReference>
<name>A0A1Y1HWF6_KLENI</name>
<dbReference type="PANTHER" id="PTHR23048">
    <property type="entry name" value="MYOSIN LIGHT CHAIN 1, 3"/>
    <property type="match status" value="1"/>
</dbReference>
<dbReference type="AlphaFoldDB" id="A0A1Y1HWF6"/>
<dbReference type="EMBL" id="DF237079">
    <property type="protein sequence ID" value="GAQ82965.1"/>
    <property type="molecule type" value="Genomic_DNA"/>
</dbReference>
<keyword evidence="4" id="KW-1185">Reference proteome</keyword>
<dbReference type="GO" id="GO:0005509">
    <property type="term" value="F:calcium ion binding"/>
    <property type="evidence" value="ECO:0007669"/>
    <property type="project" value="InterPro"/>
</dbReference>
<dbReference type="OrthoDB" id="10260307at2759"/>
<evidence type="ECO:0000256" key="1">
    <source>
        <dbReference type="SAM" id="MobiDB-lite"/>
    </source>
</evidence>
<dbReference type="STRING" id="105231.A0A1Y1HWF6"/>
<feature type="region of interest" description="Disordered" evidence="1">
    <location>
        <begin position="1"/>
        <end position="42"/>
    </location>
</feature>
<reference evidence="3 4" key="1">
    <citation type="journal article" date="2014" name="Nat. Commun.">
        <title>Klebsormidium flaccidum genome reveals primary factors for plant terrestrial adaptation.</title>
        <authorList>
            <person name="Hori K."/>
            <person name="Maruyama F."/>
            <person name="Fujisawa T."/>
            <person name="Togashi T."/>
            <person name="Yamamoto N."/>
            <person name="Seo M."/>
            <person name="Sato S."/>
            <person name="Yamada T."/>
            <person name="Mori H."/>
            <person name="Tajima N."/>
            <person name="Moriyama T."/>
            <person name="Ikeuchi M."/>
            <person name="Watanabe M."/>
            <person name="Wada H."/>
            <person name="Kobayashi K."/>
            <person name="Saito M."/>
            <person name="Masuda T."/>
            <person name="Sasaki-Sekimoto Y."/>
            <person name="Mashiguchi K."/>
            <person name="Awai K."/>
            <person name="Shimojima M."/>
            <person name="Masuda S."/>
            <person name="Iwai M."/>
            <person name="Nobusawa T."/>
            <person name="Narise T."/>
            <person name="Kondo S."/>
            <person name="Saito H."/>
            <person name="Sato R."/>
            <person name="Murakawa M."/>
            <person name="Ihara Y."/>
            <person name="Oshima-Yamada Y."/>
            <person name="Ohtaka K."/>
            <person name="Satoh M."/>
            <person name="Sonobe K."/>
            <person name="Ishii M."/>
            <person name="Ohtani R."/>
            <person name="Kanamori-Sato M."/>
            <person name="Honoki R."/>
            <person name="Miyazaki D."/>
            <person name="Mochizuki H."/>
            <person name="Umetsu J."/>
            <person name="Higashi K."/>
            <person name="Shibata D."/>
            <person name="Kamiya Y."/>
            <person name="Sato N."/>
            <person name="Nakamura Y."/>
            <person name="Tabata S."/>
            <person name="Ida S."/>
            <person name="Kurokawa K."/>
            <person name="Ohta H."/>
        </authorList>
    </citation>
    <scope>NUCLEOTIDE SEQUENCE [LARGE SCALE GENOMIC DNA]</scope>
    <source>
        <strain evidence="3 4">NIES-2285</strain>
    </source>
</reference>
<dbReference type="InterPro" id="IPR011992">
    <property type="entry name" value="EF-hand-dom_pair"/>
</dbReference>
<accession>A0A1Y1HWF6</accession>
<evidence type="ECO:0000313" key="4">
    <source>
        <dbReference type="Proteomes" id="UP000054558"/>
    </source>
</evidence>
<feature type="domain" description="EF-hand" evidence="2">
    <location>
        <begin position="132"/>
        <end position="167"/>
    </location>
</feature>
<sequence>MSAPETSQPSEPLEAGPAVEDDAGEASPAQDEAPAVPRLPPDLETLIREVFTLFELKGGDKKGEVEEKDVPTLIRGLGLNPTEAQLEELLAEMRTPVADAPKSKGPPTVTFEKLEYAVRRAVSQRPAEFRRTPKETLLKALRAVDTGHKGCFEAEELKNLVMSSSTHPFSEEEAAELLQAATDSKTGKVYIDDVVELLGRDRSLGLSKMLEPASA</sequence>
<protein>
    <recommendedName>
        <fullName evidence="2">EF-hand domain-containing protein</fullName>
    </recommendedName>
</protein>
<dbReference type="InterPro" id="IPR050230">
    <property type="entry name" value="CALM/Myosin/TropC-like"/>
</dbReference>
<dbReference type="Gene3D" id="1.10.238.10">
    <property type="entry name" value="EF-hand"/>
    <property type="match status" value="1"/>
</dbReference>
<gene>
    <name evidence="3" type="ORF">KFL_001300290</name>
</gene>
<proteinExistence type="predicted"/>
<organism evidence="3 4">
    <name type="scientific">Klebsormidium nitens</name>
    <name type="common">Green alga</name>
    <name type="synonym">Ulothrix nitens</name>
    <dbReference type="NCBI Taxonomy" id="105231"/>
    <lineage>
        <taxon>Eukaryota</taxon>
        <taxon>Viridiplantae</taxon>
        <taxon>Streptophyta</taxon>
        <taxon>Klebsormidiophyceae</taxon>
        <taxon>Klebsormidiales</taxon>
        <taxon>Klebsormidiaceae</taxon>
        <taxon>Klebsormidium</taxon>
    </lineage>
</organism>
<dbReference type="PANTHER" id="PTHR23048:SF32">
    <property type="entry name" value="DYNEIN REGULATORY COMPLEX PROTEIN 8"/>
    <property type="match status" value="1"/>
</dbReference>
<dbReference type="PROSITE" id="PS50222">
    <property type="entry name" value="EF_HAND_2"/>
    <property type="match status" value="1"/>
</dbReference>